<organism evidence="1 2">
    <name type="scientific">Permianibacter aggregans</name>
    <dbReference type="NCBI Taxonomy" id="1510150"/>
    <lineage>
        <taxon>Bacteria</taxon>
        <taxon>Pseudomonadati</taxon>
        <taxon>Pseudomonadota</taxon>
        <taxon>Gammaproteobacteria</taxon>
        <taxon>Pseudomonadales</taxon>
        <taxon>Pseudomonadaceae</taxon>
        <taxon>Permianibacter</taxon>
    </lineage>
</organism>
<proteinExistence type="predicted"/>
<evidence type="ECO:0000313" key="1">
    <source>
        <dbReference type="EMBL" id="TDQ47074.1"/>
    </source>
</evidence>
<accession>A0A4R6UUC4</accession>
<dbReference type="SUPFAM" id="SSF49899">
    <property type="entry name" value="Concanavalin A-like lectins/glucanases"/>
    <property type="match status" value="1"/>
</dbReference>
<dbReference type="EMBL" id="SNYM01000011">
    <property type="protein sequence ID" value="TDQ47074.1"/>
    <property type="molecule type" value="Genomic_DNA"/>
</dbReference>
<evidence type="ECO:0000313" key="2">
    <source>
        <dbReference type="Proteomes" id="UP000295375"/>
    </source>
</evidence>
<dbReference type="InterPro" id="IPR013783">
    <property type="entry name" value="Ig-like_fold"/>
</dbReference>
<dbReference type="Proteomes" id="UP000295375">
    <property type="component" value="Unassembled WGS sequence"/>
</dbReference>
<protein>
    <recommendedName>
        <fullName evidence="3">Big-1 domain-containing protein</fullName>
    </recommendedName>
</protein>
<gene>
    <name evidence="1" type="ORF">EV696_1111</name>
</gene>
<evidence type="ECO:0008006" key="3">
    <source>
        <dbReference type="Google" id="ProtNLM"/>
    </source>
</evidence>
<name>A0A4R6UUC4_9GAMM</name>
<reference evidence="1 2" key="1">
    <citation type="submission" date="2019-03" db="EMBL/GenBank/DDBJ databases">
        <title>Genomic Encyclopedia of Type Strains, Phase IV (KMG-IV): sequencing the most valuable type-strain genomes for metagenomic binning, comparative biology and taxonomic classification.</title>
        <authorList>
            <person name="Goeker M."/>
        </authorList>
    </citation>
    <scope>NUCLEOTIDE SEQUENCE [LARGE SCALE GENOMIC DNA]</scope>
    <source>
        <strain evidence="1 2">DSM 103792</strain>
    </source>
</reference>
<feature type="non-terminal residue" evidence="1">
    <location>
        <position position="1"/>
    </location>
</feature>
<dbReference type="InterPro" id="IPR008964">
    <property type="entry name" value="Invasin/intimin_cell_adhesion"/>
</dbReference>
<comment type="caution">
    <text evidence="1">The sequence shown here is derived from an EMBL/GenBank/DDBJ whole genome shotgun (WGS) entry which is preliminary data.</text>
</comment>
<keyword evidence="2" id="KW-1185">Reference proteome</keyword>
<dbReference type="Gene3D" id="2.60.40.10">
    <property type="entry name" value="Immunoglobulins"/>
    <property type="match status" value="1"/>
</dbReference>
<dbReference type="SUPFAM" id="SSF49373">
    <property type="entry name" value="Invasin/intimin cell-adhesion fragments"/>
    <property type="match status" value="1"/>
</dbReference>
<dbReference type="InterPro" id="IPR013320">
    <property type="entry name" value="ConA-like_dom_sf"/>
</dbReference>
<sequence length="1756" mass="194562">DFTHQGLLKTISKEDLKKTDLYIFRESNGQLITERRGMKTEELFNDGDVDEEKKKIYYRVMIRGAMDAGNPLRGNFTDWQAKAKMNPELYQRKADHLRPGENLRIILINRQTGYIGSLTTPLKNINQGGYGAISFPIAEIKMLPPNLSVRVERRTTVEHGLTKNEERHYQVGYEGGATANDNVIEIFTEWYEQDGRPLPEELGEYGYTGRLAKIVAENELAPEGGDLANFTIKPGKNRQVIRVKDEAITREHYYVHVHAESKNNNPDFATLGAGEGKLQYRPAHYVPFKVAVFDEKATIISRNAWRQARQEGQVTGRFPLPAYRWLYRPEMQFSLFELQMKKILHGADGEQGEDMLHAETPGLSNVDDFVNLSYNLLINDIAPLPLLGEERELLFAIGEQELAATVGSDQQLRFRNLNHFTALRPEDFLTMRLYFNHDPENLLWEFAFEYLALSTTIVGSPAHGGGLFRVSADEPTVPMVSWLVGYGQRDKKYKSPRTLRWVAEGTQAAFENEEVDQENGVFTATVAMPRTAGARTTVNAILEGNPDIIAKWGEILVVPGEPHDLQTTVDGEMHIERHGTVTVDVTSVDKYNNKVADGTQIAYEVIGPVNIETKQDEFIDGKARIVLSGDSLVDPEAKLTIRVGELTREIPLQVKPLKVTWEALPPTFETRKTYNLSVKVTTEAGEPAAGVDVIFDSNFGKFEQGLPKTDAQGIATIRFFTGLHEKTGRVSARVGLVEAKHKEVTPSSPIPQKANTSETILVGDATIDGAVEYVRYDGLRIGVPYRAKANVLINDNVGSQHDLKIGSLAEPNRAPLASYFLNQLDYTVVPDETGLHHGRGEKVTLVGDHPLGMGQSLFFGADAKVEVTAKPSLQPADGLGFRLDIKPYQPGDVIKLAAGTQKVEYTADNRIQFTVTTTAGPVSIASHVLSLNEWHTVGARVLNGQLELEVNGQAATPVAVPNPLAYGFGQGIEMGGFEGLLSSVSLYDWRSSPLVKFSENGQEQLSFTVADGEGGNAISVESTGALNSAQQDSAIRTLRVGLTLASEQHYISLVDRDFYGELMGSAVAHGSSAPPVQFDENGQLIVRNQFKAVPLWDSVIPVAHAGIFDWIAENAWEIFTEAIGFVIPFNEAKSLFEQVGYMMDNEWDKVNYVTLTFDAMSILSFVAPPIRAAMVPLRRIIAPLANKPFVKAIGGVIGTYAGKLRKGKFDDLLKLVPYFMILGEMAFDEEGREALLVMFNAIESADDFIVWVDYLSLPALGWDGEGEPPPVDTEGEPVDDVVVAANFEFEMRQPNLMDGIFPKAYAAKPSKARIAGKGATKLVSGAAATKAARERPKEITHSMKSIRELMLEGGSKGLRKMIFNPSLMIANLRKKASDSAYGVTALLTGKSNARLHPALIIGIFVYLEDRMHDCEISKKLKLQGCIPIPEHSPLLLEHHEIRTGKPEGEKYSALHNEIDELFSRVIIDAASKPSELEQEEDEEGTSYATYVQGYAQGAMWHLAMIAFHHASYEVTGKQPIVAIERGVLMEVYGKEVGGKLEATTTLASGRPIRGVDIELGNGGDGSDNTWVEVKSLRDITANTKGKHECQWSPWVMLRGDTYTKPNIANTGCKTKSTYGKQFFLDARATAKFSQTQEGKTYADDMKWLLQNFKVNSKTFKRKEKPYTIKPEKSFSKATYDRTVTLLRRMAEPAGTKLNLGGNIEVTNGLVSKSYVESRLRRATFIELISGQIKDKFLKNLPQEVIDEMMQEEFTDE</sequence>